<evidence type="ECO:0000313" key="1">
    <source>
        <dbReference type="EMBL" id="AKK06289.1"/>
    </source>
</evidence>
<dbReference type="OrthoDB" id="7065495at2"/>
<accession>A0A0G3GYQ0</accession>
<organism evidence="1 2">
    <name type="scientific">Corynebacterium mustelae</name>
    <dbReference type="NCBI Taxonomy" id="571915"/>
    <lineage>
        <taxon>Bacteria</taxon>
        <taxon>Bacillati</taxon>
        <taxon>Actinomycetota</taxon>
        <taxon>Actinomycetes</taxon>
        <taxon>Mycobacteriales</taxon>
        <taxon>Corynebacteriaceae</taxon>
        <taxon>Corynebacterium</taxon>
    </lineage>
</organism>
<gene>
    <name evidence="1" type="ORF">CMUST_09865</name>
</gene>
<protein>
    <submittedName>
        <fullName evidence="1">Uncharacterized protein</fullName>
    </submittedName>
</protein>
<dbReference type="RefSeq" id="WP_047262344.1">
    <property type="nucleotide sequence ID" value="NZ_CP011542.1"/>
</dbReference>
<dbReference type="EMBL" id="CP011542">
    <property type="protein sequence ID" value="AKK06289.1"/>
    <property type="molecule type" value="Genomic_DNA"/>
</dbReference>
<sequence>MSIPHEWLEVSVDDALHLTLGSLKQQDRARNYLEKTRISHPAPALGILAVRLRVNPRNTLPLLSETPPAILCLALVEQGTEYTRAFCQVACRPQHRLRRNELGAFGATVVTAMLKLDAPPPENVEYLRDWALLIADNPVELFATRFTEHLHLALHLGIPATGALRAGWLTRDDAIHAAWEGLSHAIKASDRKAWVSVLTDQLRITPQELTAFAPQITTLPSIEAPIVQHLILPLLPFHHLPEYPELALAALYTPAQKHQIAALNILITTPSHEQLRPRVLELASINDPQINTAARRVLDSWGMDATEPEPKTNPTNLWQNTPPLWEVPRFDISRMTIDDLHHDWAIITDPKNSRVGSLESEQVLCFAHANKEAARRVLVGTSTNLWPFSLVGWVQGTTYSPPAPSAYTYLDRDAGITAVLDQLPCLLSEPTWIDFRIDPRDLLSRLRRYHDESAIIYPADLLRALLRTDTTIVDAAELTQLIDTATTLPLTLTLPDGSRLDVGTLVAEYLRHPVSENLAAWKPNQHPAPLPLDSIPAFEPFTQFFGQPLYAELKHSWLPTFGDSLVNNLFWTTERHRTVVATALDCSRQKSPLGPRAAVNLLGVQRTPDPNLHQAVTDAWRCGLLIPGVADVAFLDEDDEELTHIPALVAALKELAEEGILAVVWDVLDQLVGRAALAEVLPRGLIDAVDAIDYFLPATPDSARSLPGLHALATRKGKAKVLIRAKEVVEKLRRATSPG</sequence>
<dbReference type="AlphaFoldDB" id="A0A0G3GYQ0"/>
<name>A0A0G3GYQ0_9CORY</name>
<dbReference type="PATRIC" id="fig|571915.4.peg.2091"/>
<reference evidence="2" key="2">
    <citation type="submission" date="2015-05" db="EMBL/GenBank/DDBJ databases">
        <title>Complete genome sequence of Corynebacterium mustelae DSM 45274, isolated from various tissues of a male ferret with lethal sepsis.</title>
        <authorList>
            <person name="Ruckert C."/>
            <person name="Albersmeier A."/>
            <person name="Winkler A."/>
            <person name="Tauch A."/>
        </authorList>
    </citation>
    <scope>NUCLEOTIDE SEQUENCE [LARGE SCALE GENOMIC DNA]</scope>
    <source>
        <strain evidence="2">DSM 45274</strain>
    </source>
</reference>
<dbReference type="KEGG" id="cmv:CMUST_09865"/>
<proteinExistence type="predicted"/>
<reference evidence="1 2" key="1">
    <citation type="journal article" date="2015" name="Genome Announc.">
        <title>Complete Genome Sequence of the Type Strain Corynebacterium mustelae DSM 45274, Isolated from Various Tissues of a Male Ferret with Lethal Sepsis.</title>
        <authorList>
            <person name="Ruckert C."/>
            <person name="Eimer J."/>
            <person name="Winkler A."/>
            <person name="Tauch A."/>
        </authorList>
    </citation>
    <scope>NUCLEOTIDE SEQUENCE [LARGE SCALE GENOMIC DNA]</scope>
    <source>
        <strain evidence="1 2">DSM 45274</strain>
    </source>
</reference>
<keyword evidence="2" id="KW-1185">Reference proteome</keyword>
<dbReference type="Proteomes" id="UP000035199">
    <property type="component" value="Chromosome"/>
</dbReference>
<evidence type="ECO:0000313" key="2">
    <source>
        <dbReference type="Proteomes" id="UP000035199"/>
    </source>
</evidence>
<dbReference type="STRING" id="571915.CMUST_09865"/>